<keyword evidence="1" id="KW-0472">Membrane</keyword>
<organism evidence="2 3">
    <name type="scientific">Candidatus Scatavimonas merdigallinarum</name>
    <dbReference type="NCBI Taxonomy" id="2840914"/>
    <lineage>
        <taxon>Bacteria</taxon>
        <taxon>Bacillati</taxon>
        <taxon>Bacillota</taxon>
        <taxon>Clostridia</taxon>
        <taxon>Eubacteriales</taxon>
        <taxon>Oscillospiraceae</taxon>
        <taxon>Oscillospiraceae incertae sedis</taxon>
        <taxon>Candidatus Scatavimonas</taxon>
    </lineage>
</organism>
<keyword evidence="1" id="KW-0812">Transmembrane</keyword>
<dbReference type="InterPro" id="IPR038690">
    <property type="entry name" value="NusG_2_sf"/>
</dbReference>
<dbReference type="EMBL" id="DVFW01000027">
    <property type="protein sequence ID" value="HIQ80800.1"/>
    <property type="molecule type" value="Genomic_DNA"/>
</dbReference>
<evidence type="ECO:0000313" key="3">
    <source>
        <dbReference type="Proteomes" id="UP000886787"/>
    </source>
</evidence>
<dbReference type="Pfam" id="PF07009">
    <property type="entry name" value="NusG_II"/>
    <property type="match status" value="1"/>
</dbReference>
<feature type="transmembrane region" description="Helical" evidence="1">
    <location>
        <begin position="12"/>
        <end position="37"/>
    </location>
</feature>
<reference evidence="2" key="1">
    <citation type="submission" date="2020-10" db="EMBL/GenBank/DDBJ databases">
        <authorList>
            <person name="Gilroy R."/>
        </authorList>
    </citation>
    <scope>NUCLEOTIDE SEQUENCE</scope>
    <source>
        <strain evidence="2">ChiSjej1B19-3389</strain>
    </source>
</reference>
<reference evidence="2" key="2">
    <citation type="journal article" date="2021" name="PeerJ">
        <title>Extensive microbial diversity within the chicken gut microbiome revealed by metagenomics and culture.</title>
        <authorList>
            <person name="Gilroy R."/>
            <person name="Ravi A."/>
            <person name="Getino M."/>
            <person name="Pursley I."/>
            <person name="Horton D.L."/>
            <person name="Alikhan N.F."/>
            <person name="Baker D."/>
            <person name="Gharbi K."/>
            <person name="Hall N."/>
            <person name="Watson M."/>
            <person name="Adriaenssens E.M."/>
            <person name="Foster-Nyarko E."/>
            <person name="Jarju S."/>
            <person name="Secka A."/>
            <person name="Antonio M."/>
            <person name="Oren A."/>
            <person name="Chaudhuri R.R."/>
            <person name="La Ragione R."/>
            <person name="Hildebrand F."/>
            <person name="Pallen M.J."/>
        </authorList>
    </citation>
    <scope>NUCLEOTIDE SEQUENCE</scope>
    <source>
        <strain evidence="2">ChiSjej1B19-3389</strain>
    </source>
</reference>
<sequence length="136" mass="14808">MKRAYKEKKISVFKPLDALVALAVFAVAAVCMLAMFFRESGDLKAVVRQDGKIIKEVELQTVQSPYLFPVKGDIPLIILFESDGACVKSSECRDKICVNTGKLTRAGQMAICLPARVTLELQSVEGTENTPDAITG</sequence>
<keyword evidence="1" id="KW-1133">Transmembrane helix</keyword>
<dbReference type="AlphaFoldDB" id="A0A9D0ZI46"/>
<dbReference type="CDD" id="cd09846">
    <property type="entry name" value="DUF1312"/>
    <property type="match status" value="1"/>
</dbReference>
<dbReference type="Gene3D" id="2.60.320.10">
    <property type="entry name" value="N-utilization substance G protein NusG, insert domain"/>
    <property type="match status" value="1"/>
</dbReference>
<proteinExistence type="predicted"/>
<dbReference type="Proteomes" id="UP000886787">
    <property type="component" value="Unassembled WGS sequence"/>
</dbReference>
<evidence type="ECO:0000313" key="2">
    <source>
        <dbReference type="EMBL" id="HIQ80800.1"/>
    </source>
</evidence>
<evidence type="ECO:0000256" key="1">
    <source>
        <dbReference type="SAM" id="Phobius"/>
    </source>
</evidence>
<gene>
    <name evidence="2" type="ORF">IAD32_05890</name>
</gene>
<comment type="caution">
    <text evidence="2">The sequence shown here is derived from an EMBL/GenBank/DDBJ whole genome shotgun (WGS) entry which is preliminary data.</text>
</comment>
<name>A0A9D0ZI46_9FIRM</name>
<accession>A0A9D0ZI46</accession>
<protein>
    <submittedName>
        <fullName evidence="2">NusG domain II-containing protein</fullName>
    </submittedName>
</protein>